<dbReference type="GO" id="GO:0003924">
    <property type="term" value="F:GTPase activity"/>
    <property type="evidence" value="ECO:0007669"/>
    <property type="project" value="TreeGrafter"/>
</dbReference>
<gene>
    <name evidence="6" type="ORF">FWILDA_LOCUS6961</name>
</gene>
<dbReference type="Gene3D" id="3.40.50.300">
    <property type="entry name" value="P-loop containing nucleotide triphosphate hydrolases"/>
    <property type="match status" value="1"/>
</dbReference>
<evidence type="ECO:0000313" key="7">
    <source>
        <dbReference type="Proteomes" id="UP001153678"/>
    </source>
</evidence>
<comment type="caution">
    <text evidence="6">The sequence shown here is derived from an EMBL/GenBank/DDBJ whole genome shotgun (WGS) entry which is preliminary data.</text>
</comment>
<proteinExistence type="inferred from homology"/>
<keyword evidence="4 5" id="KW-0342">GTP-binding</keyword>
<feature type="non-terminal residue" evidence="6">
    <location>
        <position position="168"/>
    </location>
</feature>
<dbReference type="GO" id="GO:0005525">
    <property type="term" value="F:GTP binding"/>
    <property type="evidence" value="ECO:0007669"/>
    <property type="project" value="UniProtKB-KW"/>
</dbReference>
<dbReference type="PANTHER" id="PTHR21231">
    <property type="entry name" value="XPA-BINDING PROTEIN 1-RELATED"/>
    <property type="match status" value="1"/>
</dbReference>
<protein>
    <recommendedName>
        <fullName evidence="5">GPN-loop GTPase 3</fullName>
    </recommendedName>
</protein>
<evidence type="ECO:0000256" key="2">
    <source>
        <dbReference type="ARBA" id="ARBA00022741"/>
    </source>
</evidence>
<dbReference type="EMBL" id="CAMKVN010001319">
    <property type="protein sequence ID" value="CAI2175173.1"/>
    <property type="molecule type" value="Genomic_DNA"/>
</dbReference>
<evidence type="ECO:0000256" key="1">
    <source>
        <dbReference type="ARBA" id="ARBA00005290"/>
    </source>
</evidence>
<evidence type="ECO:0000313" key="6">
    <source>
        <dbReference type="EMBL" id="CAI2175173.1"/>
    </source>
</evidence>
<comment type="similarity">
    <text evidence="1 5">Belongs to the GPN-loop GTPase family.</text>
</comment>
<evidence type="ECO:0000256" key="3">
    <source>
        <dbReference type="ARBA" id="ARBA00022801"/>
    </source>
</evidence>
<evidence type="ECO:0000256" key="5">
    <source>
        <dbReference type="RuleBase" id="RU365059"/>
    </source>
</evidence>
<comment type="subunit">
    <text evidence="5">Binds to RNA polymerase II (RNAPII).</text>
</comment>
<dbReference type="Pfam" id="PF03029">
    <property type="entry name" value="ATP_bind_1"/>
    <property type="match status" value="1"/>
</dbReference>
<organism evidence="6 7">
    <name type="scientific">Funneliformis geosporum</name>
    <dbReference type="NCBI Taxonomy" id="1117311"/>
    <lineage>
        <taxon>Eukaryota</taxon>
        <taxon>Fungi</taxon>
        <taxon>Fungi incertae sedis</taxon>
        <taxon>Mucoromycota</taxon>
        <taxon>Glomeromycotina</taxon>
        <taxon>Glomeromycetes</taxon>
        <taxon>Glomerales</taxon>
        <taxon>Glomeraceae</taxon>
        <taxon>Funneliformis</taxon>
    </lineage>
</organism>
<dbReference type="AlphaFoldDB" id="A0A9W4SN47"/>
<dbReference type="InterPro" id="IPR027417">
    <property type="entry name" value="P-loop_NTPase"/>
</dbReference>
<accession>A0A9W4SN47</accession>
<reference evidence="6" key="1">
    <citation type="submission" date="2022-08" db="EMBL/GenBank/DDBJ databases">
        <authorList>
            <person name="Kallberg Y."/>
            <person name="Tangrot J."/>
            <person name="Rosling A."/>
        </authorList>
    </citation>
    <scope>NUCLEOTIDE SEQUENCE</scope>
    <source>
        <strain evidence="6">Wild A</strain>
    </source>
</reference>
<dbReference type="SUPFAM" id="SSF52540">
    <property type="entry name" value="P-loop containing nucleoside triphosphate hydrolases"/>
    <property type="match status" value="1"/>
</dbReference>
<dbReference type="Proteomes" id="UP001153678">
    <property type="component" value="Unassembled WGS sequence"/>
</dbReference>
<name>A0A9W4SN47_9GLOM</name>
<keyword evidence="3 5" id="KW-0378">Hydrolase</keyword>
<evidence type="ECO:0000256" key="4">
    <source>
        <dbReference type="ARBA" id="ARBA00023134"/>
    </source>
</evidence>
<dbReference type="OrthoDB" id="5839at2759"/>
<dbReference type="PANTHER" id="PTHR21231:SF7">
    <property type="entry name" value="GPN-LOOP GTPASE 3"/>
    <property type="match status" value="1"/>
</dbReference>
<sequence length="168" mass="19152">GRYVQLVMGPAGTGKSTYCATMMTHCQNIDIRDLITLEDVMEELRYGPYGRINILSGVNGLDWLEEELGEYEDDYLIIDCPDEFVTVYNECIFAFVGCICWKVSLLKIIRYSLLVLSAMSAMISLDLLGKVKRKELEFTTLYICSTYTIILSYLHGSSEDQEQKEPKI</sequence>
<dbReference type="InterPro" id="IPR004130">
    <property type="entry name" value="Gpn"/>
</dbReference>
<keyword evidence="7" id="KW-1185">Reference proteome</keyword>
<keyword evidence="2 5" id="KW-0547">Nucleotide-binding</keyword>
<comment type="function">
    <text evidence="5">Small GTPase required for proper nuclear import of RNA polymerase II and III (RNAPII and RNAPIII). May act at an RNAP assembly step prior to nuclear import.</text>
</comment>